<keyword evidence="1" id="KW-0732">Signal</keyword>
<dbReference type="EMBL" id="AFFK01022209">
    <property type="status" value="NOT_ANNOTATED_CDS"/>
    <property type="molecule type" value="Genomic_DNA"/>
</dbReference>
<reference evidence="2" key="2">
    <citation type="submission" date="2015-02" db="UniProtKB">
        <authorList>
            <consortium name="EnsemblMetazoa"/>
        </authorList>
    </citation>
    <scope>IDENTIFICATION</scope>
</reference>
<protein>
    <submittedName>
        <fullName evidence="2">Uncharacterized protein</fullName>
    </submittedName>
</protein>
<dbReference type="EnsemblMetazoa" id="SMAR010233-RA">
    <property type="protein sequence ID" value="SMAR010233-PA"/>
    <property type="gene ID" value="SMAR010233"/>
</dbReference>
<dbReference type="PhylomeDB" id="T1J942"/>
<sequence length="70" mass="7674">MKLCLLLFVLVVAFALNEALDVKCYWDGTAPFCNGSCKPKENVCSYSNGGDGSMCWSGRKVRCCNVLLCQ</sequence>
<dbReference type="HOGENOM" id="CLU_198487_0_0_1"/>
<feature type="chain" id="PRO_5004590395" evidence="1">
    <location>
        <begin position="20"/>
        <end position="70"/>
    </location>
</feature>
<evidence type="ECO:0000256" key="1">
    <source>
        <dbReference type="SAM" id="SignalP"/>
    </source>
</evidence>
<proteinExistence type="predicted"/>
<keyword evidence="3" id="KW-1185">Reference proteome</keyword>
<dbReference type="AlphaFoldDB" id="T1J942"/>
<feature type="signal peptide" evidence="1">
    <location>
        <begin position="1"/>
        <end position="19"/>
    </location>
</feature>
<reference evidence="3" key="1">
    <citation type="submission" date="2011-05" db="EMBL/GenBank/DDBJ databases">
        <authorList>
            <person name="Richards S.R."/>
            <person name="Qu J."/>
            <person name="Jiang H."/>
            <person name="Jhangiani S.N."/>
            <person name="Agravi P."/>
            <person name="Goodspeed R."/>
            <person name="Gross S."/>
            <person name="Mandapat C."/>
            <person name="Jackson L."/>
            <person name="Mathew T."/>
            <person name="Pu L."/>
            <person name="Thornton R."/>
            <person name="Saada N."/>
            <person name="Wilczek-Boney K.B."/>
            <person name="Lee S."/>
            <person name="Kovar C."/>
            <person name="Wu Y."/>
            <person name="Scherer S.E."/>
            <person name="Worley K.C."/>
            <person name="Muzny D.M."/>
            <person name="Gibbs R."/>
        </authorList>
    </citation>
    <scope>NUCLEOTIDE SEQUENCE</scope>
    <source>
        <strain evidence="3">Brora</strain>
    </source>
</reference>
<organism evidence="2 3">
    <name type="scientific">Strigamia maritima</name>
    <name type="common">European centipede</name>
    <name type="synonym">Geophilus maritimus</name>
    <dbReference type="NCBI Taxonomy" id="126957"/>
    <lineage>
        <taxon>Eukaryota</taxon>
        <taxon>Metazoa</taxon>
        <taxon>Ecdysozoa</taxon>
        <taxon>Arthropoda</taxon>
        <taxon>Myriapoda</taxon>
        <taxon>Chilopoda</taxon>
        <taxon>Pleurostigmophora</taxon>
        <taxon>Geophilomorpha</taxon>
        <taxon>Linotaeniidae</taxon>
        <taxon>Strigamia</taxon>
    </lineage>
</organism>
<dbReference type="Proteomes" id="UP000014500">
    <property type="component" value="Unassembled WGS sequence"/>
</dbReference>
<evidence type="ECO:0000313" key="2">
    <source>
        <dbReference type="EnsemblMetazoa" id="SMAR010233-PA"/>
    </source>
</evidence>
<evidence type="ECO:0000313" key="3">
    <source>
        <dbReference type="Proteomes" id="UP000014500"/>
    </source>
</evidence>
<accession>T1J942</accession>
<name>T1J942_STRMM</name>